<feature type="region of interest" description="Disordered" evidence="1">
    <location>
        <begin position="1"/>
        <end position="30"/>
    </location>
</feature>
<dbReference type="Proteomes" id="UP000248349">
    <property type="component" value="Unassembled WGS sequence"/>
</dbReference>
<evidence type="ECO:0000313" key="3">
    <source>
        <dbReference type="Proteomes" id="UP000248349"/>
    </source>
</evidence>
<organism evidence="2 3">
    <name type="scientific">Aspergillus saccharolyticus JOP 1030-1</name>
    <dbReference type="NCBI Taxonomy" id="1450539"/>
    <lineage>
        <taxon>Eukaryota</taxon>
        <taxon>Fungi</taxon>
        <taxon>Dikarya</taxon>
        <taxon>Ascomycota</taxon>
        <taxon>Pezizomycotina</taxon>
        <taxon>Eurotiomycetes</taxon>
        <taxon>Eurotiomycetidae</taxon>
        <taxon>Eurotiales</taxon>
        <taxon>Aspergillaceae</taxon>
        <taxon>Aspergillus</taxon>
        <taxon>Aspergillus subgen. Circumdati</taxon>
    </lineage>
</organism>
<proteinExistence type="predicted"/>
<accession>A0A318ZA93</accession>
<dbReference type="AlphaFoldDB" id="A0A318ZA93"/>
<evidence type="ECO:0000313" key="2">
    <source>
        <dbReference type="EMBL" id="PYH43244.1"/>
    </source>
</evidence>
<keyword evidence="3" id="KW-1185">Reference proteome</keyword>
<gene>
    <name evidence="2" type="ORF">BP01DRAFT_106043</name>
</gene>
<sequence length="76" mass="8237">MHPRVSATRGTSSGAVRSGQPRYESAMIPKQASSGVQTGALLLKLPCSICKVDQNLPHRLYRPLVIDQKYSGIRTG</sequence>
<protein>
    <submittedName>
        <fullName evidence="2">Uncharacterized protein</fullName>
    </submittedName>
</protein>
<reference evidence="2 3" key="1">
    <citation type="submission" date="2016-12" db="EMBL/GenBank/DDBJ databases">
        <title>The genomes of Aspergillus section Nigri reveals drivers in fungal speciation.</title>
        <authorList>
            <consortium name="DOE Joint Genome Institute"/>
            <person name="Vesth T.C."/>
            <person name="Nybo J."/>
            <person name="Theobald S."/>
            <person name="Brandl J."/>
            <person name="Frisvad J.C."/>
            <person name="Nielsen K.F."/>
            <person name="Lyhne E.K."/>
            <person name="Kogle M.E."/>
            <person name="Kuo A."/>
            <person name="Riley R."/>
            <person name="Clum A."/>
            <person name="Nolan M."/>
            <person name="Lipzen A."/>
            <person name="Salamov A."/>
            <person name="Henrissat B."/>
            <person name="Wiebenga A."/>
            <person name="De Vries R.P."/>
            <person name="Grigoriev I.V."/>
            <person name="Mortensen U.H."/>
            <person name="Andersen M.R."/>
            <person name="Baker S.E."/>
        </authorList>
    </citation>
    <scope>NUCLEOTIDE SEQUENCE [LARGE SCALE GENOMIC DNA]</scope>
    <source>
        <strain evidence="2 3">JOP 1030-1</strain>
    </source>
</reference>
<evidence type="ECO:0000256" key="1">
    <source>
        <dbReference type="SAM" id="MobiDB-lite"/>
    </source>
</evidence>
<dbReference type="EMBL" id="KZ821245">
    <property type="protein sequence ID" value="PYH43244.1"/>
    <property type="molecule type" value="Genomic_DNA"/>
</dbReference>
<dbReference type="GeneID" id="37071512"/>
<dbReference type="RefSeq" id="XP_025429226.1">
    <property type="nucleotide sequence ID" value="XM_025570284.1"/>
</dbReference>
<name>A0A318ZA93_9EURO</name>